<evidence type="ECO:0000256" key="4">
    <source>
        <dbReference type="ARBA" id="ARBA00021923"/>
    </source>
</evidence>
<dbReference type="EC" id="4.1.1.23" evidence="3"/>
<evidence type="ECO:0000313" key="11">
    <source>
        <dbReference type="EMBL" id="CAB4547519.1"/>
    </source>
</evidence>
<dbReference type="AlphaFoldDB" id="A0A6J6CAJ6"/>
<dbReference type="GO" id="GO:0044205">
    <property type="term" value="P:'de novo' UMP biosynthetic process"/>
    <property type="evidence" value="ECO:0007669"/>
    <property type="project" value="UniProtKB-UniPathway"/>
</dbReference>
<dbReference type="EMBL" id="CAEZSX010000005">
    <property type="protein sequence ID" value="CAB4547519.1"/>
    <property type="molecule type" value="Genomic_DNA"/>
</dbReference>
<dbReference type="InterPro" id="IPR013785">
    <property type="entry name" value="Aldolase_TIM"/>
</dbReference>
<dbReference type="Gene3D" id="3.20.20.70">
    <property type="entry name" value="Aldolase class I"/>
    <property type="match status" value="1"/>
</dbReference>
<evidence type="ECO:0000256" key="3">
    <source>
        <dbReference type="ARBA" id="ARBA00012321"/>
    </source>
</evidence>
<dbReference type="GO" id="GO:0004590">
    <property type="term" value="F:orotidine-5'-phosphate decarboxylase activity"/>
    <property type="evidence" value="ECO:0007669"/>
    <property type="project" value="UniProtKB-EC"/>
</dbReference>
<sequence length="277" mass="29415">MQSSFGNRLAEILASKSQLCVGLDPSFDQLNKWELEFSAQGAEQFCIEILDACQNKVAMVKPQVSFFEQFGSVGYAALERVLQRAISQGFLVIADGKRGDIGTTMDGYARAWLSTDAPFLADAVTVSPYLGPDSLEHFCRFALQNHKGVFVLAATSNQEANSLQSALAPGETTVAGSVAVFAKQFTAKELGSVGVVLGAETDLEAMGIEFNDLEDMPILAPGFGAQGANLSDAKALFDSLAPNVIFSVSRSVAGESLSGLRDRVQSAIEELEIGLST</sequence>
<comment type="catalytic activity">
    <reaction evidence="9">
        <text>orotidine 5'-phosphate + H(+) = UMP + CO2</text>
        <dbReference type="Rhea" id="RHEA:11596"/>
        <dbReference type="ChEBI" id="CHEBI:15378"/>
        <dbReference type="ChEBI" id="CHEBI:16526"/>
        <dbReference type="ChEBI" id="CHEBI:57538"/>
        <dbReference type="ChEBI" id="CHEBI:57865"/>
        <dbReference type="EC" id="4.1.1.23"/>
    </reaction>
</comment>
<evidence type="ECO:0000256" key="1">
    <source>
        <dbReference type="ARBA" id="ARBA00004861"/>
    </source>
</evidence>
<gene>
    <name evidence="11" type="ORF">UFOPK1537_00082</name>
</gene>
<evidence type="ECO:0000256" key="8">
    <source>
        <dbReference type="ARBA" id="ARBA00033428"/>
    </source>
</evidence>
<dbReference type="InterPro" id="IPR011995">
    <property type="entry name" value="OMPdecase_type-2"/>
</dbReference>
<keyword evidence="7" id="KW-0456">Lyase</keyword>
<keyword evidence="5" id="KW-0210">Decarboxylase</keyword>
<dbReference type="PANTHER" id="PTHR43375:SF1">
    <property type="entry name" value="OROTIDINE 5'-PHOSPHATE DECARBOXYLASE"/>
    <property type="match status" value="1"/>
</dbReference>
<dbReference type="NCBIfam" id="TIGR02127">
    <property type="entry name" value="pyrF_sub2"/>
    <property type="match status" value="1"/>
</dbReference>
<proteinExistence type="inferred from homology"/>
<dbReference type="PANTHER" id="PTHR43375">
    <property type="entry name" value="OROTIDINE 5'-PHOSPHATE DECARBOXYLASE"/>
    <property type="match status" value="1"/>
</dbReference>
<evidence type="ECO:0000256" key="6">
    <source>
        <dbReference type="ARBA" id="ARBA00022975"/>
    </source>
</evidence>
<dbReference type="InterPro" id="IPR018089">
    <property type="entry name" value="OMPdecase_AS"/>
</dbReference>
<evidence type="ECO:0000256" key="2">
    <source>
        <dbReference type="ARBA" id="ARBA00008847"/>
    </source>
</evidence>
<evidence type="ECO:0000256" key="5">
    <source>
        <dbReference type="ARBA" id="ARBA00022793"/>
    </source>
</evidence>
<dbReference type="Pfam" id="PF00215">
    <property type="entry name" value="OMPdecase"/>
    <property type="match status" value="1"/>
</dbReference>
<dbReference type="SUPFAM" id="SSF51366">
    <property type="entry name" value="Ribulose-phoshate binding barrel"/>
    <property type="match status" value="1"/>
</dbReference>
<feature type="domain" description="Orotidine 5'-phosphate decarboxylase" evidence="10">
    <location>
        <begin position="18"/>
        <end position="263"/>
    </location>
</feature>
<reference evidence="11" key="1">
    <citation type="submission" date="2020-05" db="EMBL/GenBank/DDBJ databases">
        <authorList>
            <person name="Chiriac C."/>
            <person name="Salcher M."/>
            <person name="Ghai R."/>
            <person name="Kavagutti S V."/>
        </authorList>
    </citation>
    <scope>NUCLEOTIDE SEQUENCE</scope>
</reference>
<dbReference type="CDD" id="cd04725">
    <property type="entry name" value="OMP_decarboxylase_like"/>
    <property type="match status" value="1"/>
</dbReference>
<evidence type="ECO:0000256" key="7">
    <source>
        <dbReference type="ARBA" id="ARBA00023239"/>
    </source>
</evidence>
<dbReference type="PROSITE" id="PS00156">
    <property type="entry name" value="OMPDECASE"/>
    <property type="match status" value="1"/>
</dbReference>
<dbReference type="SMART" id="SM00934">
    <property type="entry name" value="OMPdecase"/>
    <property type="match status" value="1"/>
</dbReference>
<protein>
    <recommendedName>
        <fullName evidence="4">Orotidine 5'-phosphate decarboxylase</fullName>
        <ecNumber evidence="3">4.1.1.23</ecNumber>
    </recommendedName>
    <alternativeName>
        <fullName evidence="8">OMP decarboxylase</fullName>
    </alternativeName>
</protein>
<organism evidence="11">
    <name type="scientific">freshwater metagenome</name>
    <dbReference type="NCBI Taxonomy" id="449393"/>
    <lineage>
        <taxon>unclassified sequences</taxon>
        <taxon>metagenomes</taxon>
        <taxon>ecological metagenomes</taxon>
    </lineage>
</organism>
<dbReference type="UniPathway" id="UPA00070">
    <property type="reaction ID" value="UER00120"/>
</dbReference>
<accession>A0A6J6CAJ6</accession>
<name>A0A6J6CAJ6_9ZZZZ</name>
<dbReference type="InterPro" id="IPR011060">
    <property type="entry name" value="RibuloseP-bd_barrel"/>
</dbReference>
<evidence type="ECO:0000256" key="9">
    <source>
        <dbReference type="ARBA" id="ARBA00049157"/>
    </source>
</evidence>
<comment type="similarity">
    <text evidence="2">Belongs to the OMP decarboxylase family. Type 2 subfamily.</text>
</comment>
<dbReference type="GO" id="GO:0006207">
    <property type="term" value="P:'de novo' pyrimidine nucleobase biosynthetic process"/>
    <property type="evidence" value="ECO:0007669"/>
    <property type="project" value="InterPro"/>
</dbReference>
<keyword evidence="6" id="KW-0665">Pyrimidine biosynthesis</keyword>
<comment type="pathway">
    <text evidence="1">Pyrimidine metabolism; UMP biosynthesis via de novo pathway; UMP from orotate: step 2/2.</text>
</comment>
<evidence type="ECO:0000259" key="10">
    <source>
        <dbReference type="SMART" id="SM00934"/>
    </source>
</evidence>
<dbReference type="InterPro" id="IPR001754">
    <property type="entry name" value="OMPdeCOase_dom"/>
</dbReference>